<feature type="transmembrane region" description="Helical" evidence="7">
    <location>
        <begin position="195"/>
        <end position="221"/>
    </location>
</feature>
<accession>A0A5C7IMX4</accession>
<evidence type="ECO:0000313" key="9">
    <source>
        <dbReference type="EMBL" id="TXG69942.1"/>
    </source>
</evidence>
<dbReference type="InterPro" id="IPR036259">
    <property type="entry name" value="MFS_trans_sf"/>
</dbReference>
<protein>
    <recommendedName>
        <fullName evidence="11">Major facilitator superfamily (MFS) profile domain-containing protein</fullName>
    </recommendedName>
</protein>
<keyword evidence="5 7" id="KW-1133">Transmembrane helix</keyword>
<dbReference type="EMBL" id="VAHF01000272">
    <property type="protein sequence ID" value="TXG46196.1"/>
    <property type="molecule type" value="Genomic_DNA"/>
</dbReference>
<evidence type="ECO:0000256" key="2">
    <source>
        <dbReference type="ARBA" id="ARBA00010992"/>
    </source>
</evidence>
<keyword evidence="6 7" id="KW-0472">Membrane</keyword>
<comment type="subcellular location">
    <subcellularLocation>
        <location evidence="1">Membrane</location>
    </subcellularLocation>
</comment>
<feature type="transmembrane region" description="Helical" evidence="7">
    <location>
        <begin position="241"/>
        <end position="269"/>
    </location>
</feature>
<name>A0A5C7IMX4_9ROSI</name>
<keyword evidence="3" id="KW-0762">Sugar transport</keyword>
<evidence type="ECO:0000313" key="8">
    <source>
        <dbReference type="EMBL" id="TXG46196.1"/>
    </source>
</evidence>
<keyword evidence="3" id="KW-0813">Transport</keyword>
<evidence type="ECO:0000313" key="10">
    <source>
        <dbReference type="Proteomes" id="UP000323000"/>
    </source>
</evidence>
<evidence type="ECO:0000256" key="6">
    <source>
        <dbReference type="ARBA" id="ARBA00023136"/>
    </source>
</evidence>
<dbReference type="EMBL" id="VAHF01000002">
    <property type="protein sequence ID" value="TXG69942.1"/>
    <property type="molecule type" value="Genomic_DNA"/>
</dbReference>
<dbReference type="SUPFAM" id="SSF103473">
    <property type="entry name" value="MFS general substrate transporter"/>
    <property type="match status" value="1"/>
</dbReference>
<dbReference type="PANTHER" id="PTHR48021:SF93">
    <property type="entry name" value="SUGAR TRANSPORTER ERD6-LIKE 1-RELATED"/>
    <property type="match status" value="1"/>
</dbReference>
<dbReference type="OrthoDB" id="6612291at2759"/>
<comment type="similarity">
    <text evidence="2">Belongs to the major facilitator superfamily. Sugar transporter (TC 2.A.1.1) family.</text>
</comment>
<sequence>MESESLEKKLVTHKGISDGSDMPECDSSVTVAVLFSSFIASSGWFVVGCCGGYSSPAESGIMEELGLSLAAYSVFGSIMTIGGLLGSLINGKVTDLIGRKGVGRLVAGSWKSLTGNRNWTECLCGVVPCLVQVVGTFFIPESPRWLAKIGRDKELEASLQSLRGKNADIYQETDYTEAFQGISEDRFLNLFQRKYAYSLVVGIGLMCLEELGGTTGIMFYASSIFEEANFSSRVGSISLAVVQIPTSLLSVSATGMCLSFLLLGFSACLQDLQQQKQITPILVCIGILGFNLAFAIGMSAIPALIMSEIFPINIKGSAGSLAIFLSSSCDWIVSYSFNFMMEWSTIGTFFMYSAICGSTVLFVAKLVPETKGRTIEEIQASMTRPASPTKDIINNHQI</sequence>
<feature type="transmembrane region" description="Helical" evidence="7">
    <location>
        <begin position="29"/>
        <end position="53"/>
    </location>
</feature>
<comment type="caution">
    <text evidence="9">The sequence shown here is derived from an EMBL/GenBank/DDBJ whole genome shotgun (WGS) entry which is preliminary data.</text>
</comment>
<dbReference type="GO" id="GO:0016020">
    <property type="term" value="C:membrane"/>
    <property type="evidence" value="ECO:0007669"/>
    <property type="project" value="UniProtKB-SubCell"/>
</dbReference>
<evidence type="ECO:0000256" key="5">
    <source>
        <dbReference type="ARBA" id="ARBA00022989"/>
    </source>
</evidence>
<dbReference type="InterPro" id="IPR005828">
    <property type="entry name" value="MFS_sugar_transport-like"/>
</dbReference>
<dbReference type="Pfam" id="PF00083">
    <property type="entry name" value="Sugar_tr"/>
    <property type="match status" value="1"/>
</dbReference>
<keyword evidence="4 7" id="KW-0812">Transmembrane</keyword>
<keyword evidence="10" id="KW-1185">Reference proteome</keyword>
<evidence type="ECO:0000256" key="3">
    <source>
        <dbReference type="ARBA" id="ARBA00022597"/>
    </source>
</evidence>
<evidence type="ECO:0000256" key="1">
    <source>
        <dbReference type="ARBA" id="ARBA00004370"/>
    </source>
</evidence>
<dbReference type="GO" id="GO:0022857">
    <property type="term" value="F:transmembrane transporter activity"/>
    <property type="evidence" value="ECO:0007669"/>
    <property type="project" value="InterPro"/>
</dbReference>
<gene>
    <name evidence="9" type="ORF">EZV62_004877</name>
    <name evidence="8" type="ORF">EZV62_028304</name>
</gene>
<dbReference type="InterPro" id="IPR050549">
    <property type="entry name" value="MFS_Trehalose_Transporter"/>
</dbReference>
<dbReference type="Proteomes" id="UP000323000">
    <property type="component" value="Chromosome 2"/>
</dbReference>
<reference evidence="9" key="2">
    <citation type="submission" date="2019-05" db="EMBL/GenBank/DDBJ databases">
        <authorList>
            <person name="Zhang R."/>
        </authorList>
    </citation>
    <scope>NUCLEOTIDE SEQUENCE [LARGE SCALE GENOMIC DNA]</scope>
    <source>
        <strain evidence="9">Malutang-1-2009seedling</strain>
        <tissue evidence="9">Leaf</tissue>
    </source>
</reference>
<evidence type="ECO:0000256" key="4">
    <source>
        <dbReference type="ARBA" id="ARBA00022692"/>
    </source>
</evidence>
<dbReference type="AlphaFoldDB" id="A0A5C7IMX4"/>
<dbReference type="Gene3D" id="1.20.1250.20">
    <property type="entry name" value="MFS general substrate transporter like domains"/>
    <property type="match status" value="2"/>
</dbReference>
<organism evidence="9 10">
    <name type="scientific">Acer yangbiense</name>
    <dbReference type="NCBI Taxonomy" id="1000413"/>
    <lineage>
        <taxon>Eukaryota</taxon>
        <taxon>Viridiplantae</taxon>
        <taxon>Streptophyta</taxon>
        <taxon>Embryophyta</taxon>
        <taxon>Tracheophyta</taxon>
        <taxon>Spermatophyta</taxon>
        <taxon>Magnoliopsida</taxon>
        <taxon>eudicotyledons</taxon>
        <taxon>Gunneridae</taxon>
        <taxon>Pentapetalae</taxon>
        <taxon>rosids</taxon>
        <taxon>malvids</taxon>
        <taxon>Sapindales</taxon>
        <taxon>Sapindaceae</taxon>
        <taxon>Hippocastanoideae</taxon>
        <taxon>Acereae</taxon>
        <taxon>Acer</taxon>
    </lineage>
</organism>
<dbReference type="PANTHER" id="PTHR48021">
    <property type="match status" value="1"/>
</dbReference>
<proteinExistence type="inferred from homology"/>
<reference evidence="10" key="1">
    <citation type="journal article" date="2019" name="Gigascience">
        <title>De novo genome assembly of the endangered Acer yangbiense, a plant species with extremely small populations endemic to Yunnan Province, China.</title>
        <authorList>
            <person name="Yang J."/>
            <person name="Wariss H.M."/>
            <person name="Tao L."/>
            <person name="Zhang R."/>
            <person name="Yun Q."/>
            <person name="Hollingsworth P."/>
            <person name="Dao Z."/>
            <person name="Luo G."/>
            <person name="Guo H."/>
            <person name="Ma Y."/>
            <person name="Sun W."/>
        </authorList>
    </citation>
    <scope>NUCLEOTIDE SEQUENCE [LARGE SCALE GENOMIC DNA]</scope>
    <source>
        <strain evidence="10">cv. Malutang</strain>
    </source>
</reference>
<evidence type="ECO:0000256" key="7">
    <source>
        <dbReference type="SAM" id="Phobius"/>
    </source>
</evidence>
<feature type="transmembrane region" description="Helical" evidence="7">
    <location>
        <begin position="349"/>
        <end position="367"/>
    </location>
</feature>
<evidence type="ECO:0008006" key="11">
    <source>
        <dbReference type="Google" id="ProtNLM"/>
    </source>
</evidence>
<feature type="transmembrane region" description="Helical" evidence="7">
    <location>
        <begin position="281"/>
        <end position="305"/>
    </location>
</feature>
<feature type="transmembrane region" description="Helical" evidence="7">
    <location>
        <begin position="65"/>
        <end position="89"/>
    </location>
</feature>